<name>A0A0A9DDL1_ARUDO</name>
<dbReference type="AlphaFoldDB" id="A0A0A9DDL1"/>
<reference evidence="1" key="1">
    <citation type="submission" date="2014-09" db="EMBL/GenBank/DDBJ databases">
        <authorList>
            <person name="Magalhaes I.L.F."/>
            <person name="Oliveira U."/>
            <person name="Santos F.R."/>
            <person name="Vidigal T.H.D.A."/>
            <person name="Brescovit A.D."/>
            <person name="Santos A.J."/>
        </authorList>
    </citation>
    <scope>NUCLEOTIDE SEQUENCE</scope>
    <source>
        <tissue evidence="1">Shoot tissue taken approximately 20 cm above the soil surface</tissue>
    </source>
</reference>
<reference evidence="1" key="2">
    <citation type="journal article" date="2015" name="Data Brief">
        <title>Shoot transcriptome of the giant reed, Arundo donax.</title>
        <authorList>
            <person name="Barrero R.A."/>
            <person name="Guerrero F.D."/>
            <person name="Moolhuijzen P."/>
            <person name="Goolsby J.A."/>
            <person name="Tidwell J."/>
            <person name="Bellgard S.E."/>
            <person name="Bellgard M.I."/>
        </authorList>
    </citation>
    <scope>NUCLEOTIDE SEQUENCE</scope>
    <source>
        <tissue evidence="1">Shoot tissue taken approximately 20 cm above the soil surface</tissue>
    </source>
</reference>
<accession>A0A0A9DDL1</accession>
<protein>
    <submittedName>
        <fullName evidence="1">Uncharacterized protein</fullName>
    </submittedName>
</protein>
<evidence type="ECO:0000313" key="1">
    <source>
        <dbReference type="EMBL" id="JAD81852.1"/>
    </source>
</evidence>
<proteinExistence type="predicted"/>
<sequence>MTPTTRVAQFTTISHARVAHTDMYHQLETQGRKSTFKTEGNKL</sequence>
<organism evidence="1">
    <name type="scientific">Arundo donax</name>
    <name type="common">Giant reed</name>
    <name type="synonym">Donax arundinaceus</name>
    <dbReference type="NCBI Taxonomy" id="35708"/>
    <lineage>
        <taxon>Eukaryota</taxon>
        <taxon>Viridiplantae</taxon>
        <taxon>Streptophyta</taxon>
        <taxon>Embryophyta</taxon>
        <taxon>Tracheophyta</taxon>
        <taxon>Spermatophyta</taxon>
        <taxon>Magnoliopsida</taxon>
        <taxon>Liliopsida</taxon>
        <taxon>Poales</taxon>
        <taxon>Poaceae</taxon>
        <taxon>PACMAD clade</taxon>
        <taxon>Arundinoideae</taxon>
        <taxon>Arundineae</taxon>
        <taxon>Arundo</taxon>
    </lineage>
</organism>
<dbReference type="EMBL" id="GBRH01216043">
    <property type="protein sequence ID" value="JAD81852.1"/>
    <property type="molecule type" value="Transcribed_RNA"/>
</dbReference>